<reference evidence="2 3" key="1">
    <citation type="submission" date="2022-12" db="EMBL/GenBank/DDBJ databases">
        <title>Chromosome-scale assembly of the Ensete ventricosum genome.</title>
        <authorList>
            <person name="Dussert Y."/>
            <person name="Stocks J."/>
            <person name="Wendawek A."/>
            <person name="Woldeyes F."/>
            <person name="Nichols R.A."/>
            <person name="Borrell J.S."/>
        </authorList>
    </citation>
    <scope>NUCLEOTIDE SEQUENCE [LARGE SCALE GENOMIC DNA]</scope>
    <source>
        <strain evidence="3">cv. Maze</strain>
        <tissue evidence="2">Seeds</tissue>
    </source>
</reference>
<organism evidence="2 3">
    <name type="scientific">Ensete ventricosum</name>
    <name type="common">Abyssinian banana</name>
    <name type="synonym">Musa ensete</name>
    <dbReference type="NCBI Taxonomy" id="4639"/>
    <lineage>
        <taxon>Eukaryota</taxon>
        <taxon>Viridiplantae</taxon>
        <taxon>Streptophyta</taxon>
        <taxon>Embryophyta</taxon>
        <taxon>Tracheophyta</taxon>
        <taxon>Spermatophyta</taxon>
        <taxon>Magnoliopsida</taxon>
        <taxon>Liliopsida</taxon>
        <taxon>Zingiberales</taxon>
        <taxon>Musaceae</taxon>
        <taxon>Ensete</taxon>
    </lineage>
</organism>
<sequence length="121" mass="13424">MEVPETCLDEGKDARPRKIPKQAIRKVSKNSADELPLLRAPSPGRPPRKRPEVPRKVLGEGRSGTQSPRGKEPAKTDHIVGRTAHPCVMMDLCQTRPRKEGEPFQTLHMTDLLEGELSASL</sequence>
<protein>
    <submittedName>
        <fullName evidence="2">Uncharacterized protein</fullName>
    </submittedName>
</protein>
<name>A0AAV8R6D0_ENSVE</name>
<accession>A0AAV8R6D0</accession>
<keyword evidence="3" id="KW-1185">Reference proteome</keyword>
<comment type="caution">
    <text evidence="2">The sequence shown here is derived from an EMBL/GenBank/DDBJ whole genome shotgun (WGS) entry which is preliminary data.</text>
</comment>
<feature type="compositionally biased region" description="Basic residues" evidence="1">
    <location>
        <begin position="17"/>
        <end position="28"/>
    </location>
</feature>
<gene>
    <name evidence="2" type="ORF">OPV22_013846</name>
</gene>
<proteinExistence type="predicted"/>
<dbReference type="AlphaFoldDB" id="A0AAV8R6D0"/>
<feature type="compositionally biased region" description="Basic and acidic residues" evidence="1">
    <location>
        <begin position="49"/>
        <end position="59"/>
    </location>
</feature>
<feature type="region of interest" description="Disordered" evidence="1">
    <location>
        <begin position="1"/>
        <end position="82"/>
    </location>
</feature>
<evidence type="ECO:0000256" key="1">
    <source>
        <dbReference type="SAM" id="MobiDB-lite"/>
    </source>
</evidence>
<evidence type="ECO:0000313" key="2">
    <source>
        <dbReference type="EMBL" id="KAJ8492125.1"/>
    </source>
</evidence>
<dbReference type="Proteomes" id="UP001222027">
    <property type="component" value="Unassembled WGS sequence"/>
</dbReference>
<dbReference type="EMBL" id="JAQQAF010000004">
    <property type="protein sequence ID" value="KAJ8492125.1"/>
    <property type="molecule type" value="Genomic_DNA"/>
</dbReference>
<feature type="compositionally biased region" description="Basic and acidic residues" evidence="1">
    <location>
        <begin position="69"/>
        <end position="80"/>
    </location>
</feature>
<evidence type="ECO:0000313" key="3">
    <source>
        <dbReference type="Proteomes" id="UP001222027"/>
    </source>
</evidence>